<keyword evidence="2" id="KW-1185">Reference proteome</keyword>
<evidence type="ECO:0000313" key="1">
    <source>
        <dbReference type="EMBL" id="KAK8871713.1"/>
    </source>
</evidence>
<comment type="caution">
    <text evidence="1">The sequence shown here is derived from an EMBL/GenBank/DDBJ whole genome shotgun (WGS) entry which is preliminary data.</text>
</comment>
<sequence>MENDEVKQVFNIVTFCKNIESAEEYIDPVKAHLTKVYDMQDFLTSDKESPFYPLEEYFGQHDHVLLYTSYLKMIEAKNKFENAPKHQILFKRYIGLLDSILSYGKDINPFIVKLSDNLEEFDPGIFYNVM</sequence>
<dbReference type="Proteomes" id="UP001470230">
    <property type="component" value="Unassembled WGS sequence"/>
</dbReference>
<gene>
    <name evidence="1" type="ORF">M9Y10_007453</name>
</gene>
<organism evidence="1 2">
    <name type="scientific">Tritrichomonas musculus</name>
    <dbReference type="NCBI Taxonomy" id="1915356"/>
    <lineage>
        <taxon>Eukaryota</taxon>
        <taxon>Metamonada</taxon>
        <taxon>Parabasalia</taxon>
        <taxon>Tritrichomonadida</taxon>
        <taxon>Tritrichomonadidae</taxon>
        <taxon>Tritrichomonas</taxon>
    </lineage>
</organism>
<dbReference type="EMBL" id="JAPFFF010000013">
    <property type="protein sequence ID" value="KAK8871713.1"/>
    <property type="molecule type" value="Genomic_DNA"/>
</dbReference>
<protein>
    <submittedName>
        <fullName evidence="1">Uncharacterized protein</fullName>
    </submittedName>
</protein>
<evidence type="ECO:0000313" key="2">
    <source>
        <dbReference type="Proteomes" id="UP001470230"/>
    </source>
</evidence>
<accession>A0ABR2J1D3</accession>
<proteinExistence type="predicted"/>
<reference evidence="1 2" key="1">
    <citation type="submission" date="2024-04" db="EMBL/GenBank/DDBJ databases">
        <title>Tritrichomonas musculus Genome.</title>
        <authorList>
            <person name="Alves-Ferreira E."/>
            <person name="Grigg M."/>
            <person name="Lorenzi H."/>
            <person name="Galac M."/>
        </authorList>
    </citation>
    <scope>NUCLEOTIDE SEQUENCE [LARGE SCALE GENOMIC DNA]</scope>
    <source>
        <strain evidence="1 2">EAF2021</strain>
    </source>
</reference>
<name>A0ABR2J1D3_9EUKA</name>